<reference evidence="2 3" key="1">
    <citation type="submission" date="2021-01" db="EMBL/GenBank/DDBJ databases">
        <title>Azospirillum sp. YIM DDC1 draft genome.</title>
        <authorList>
            <person name="Wang Y.-X."/>
        </authorList>
    </citation>
    <scope>NUCLEOTIDE SEQUENCE [LARGE SCALE GENOMIC DNA]</scope>
    <source>
        <strain evidence="2 3">YIM DDC1</strain>
    </source>
</reference>
<dbReference type="Pfam" id="PF13524">
    <property type="entry name" value="Glyco_trans_1_2"/>
    <property type="match status" value="1"/>
</dbReference>
<feature type="domain" description="Spore protein YkvP/CgeB glycosyl transferase-like" evidence="1">
    <location>
        <begin position="240"/>
        <end position="380"/>
    </location>
</feature>
<evidence type="ECO:0000259" key="1">
    <source>
        <dbReference type="Pfam" id="PF13524"/>
    </source>
</evidence>
<comment type="caution">
    <text evidence="2">The sequence shown here is derived from an EMBL/GenBank/DDBJ whole genome shotgun (WGS) entry which is preliminary data.</text>
</comment>
<name>A0ABS1I847_9PROT</name>
<dbReference type="EMBL" id="JAEPIV010000033">
    <property type="protein sequence ID" value="MBK4722882.1"/>
    <property type="molecule type" value="Genomic_DNA"/>
</dbReference>
<protein>
    <submittedName>
        <fullName evidence="2">Glycosyltransferase family 1 protein</fullName>
    </submittedName>
</protein>
<gene>
    <name evidence="2" type="ORF">JJL56_28910</name>
</gene>
<proteinExistence type="predicted"/>
<dbReference type="RefSeq" id="WP_200487262.1">
    <property type="nucleotide sequence ID" value="NZ_JAEPIV010000033.1"/>
</dbReference>
<organism evidence="2 3">
    <name type="scientific">Azospirillum aestuarii</name>
    <dbReference type="NCBI Taxonomy" id="2802052"/>
    <lineage>
        <taxon>Bacteria</taxon>
        <taxon>Pseudomonadati</taxon>
        <taxon>Pseudomonadota</taxon>
        <taxon>Alphaproteobacteria</taxon>
        <taxon>Rhodospirillales</taxon>
        <taxon>Azospirillaceae</taxon>
        <taxon>Azospirillum</taxon>
    </lineage>
</organism>
<dbReference type="InterPro" id="IPR055259">
    <property type="entry name" value="YkvP/CgeB_Glyco_trans-like"/>
</dbReference>
<evidence type="ECO:0000313" key="2">
    <source>
        <dbReference type="EMBL" id="MBK4722882.1"/>
    </source>
</evidence>
<sequence length="386" mass="42863">MSPAIRPRRIALFAKDSPLFIKVLKALQAALEALGVQVHAGWPLPDGPALSAFLADWKPDAVLEINRTRRHITDCDRDFLHIAWMHDHRYGGEWLIDRIGDSRLTYFMMPPDLMGVAADGLGPWRYLWPGADPAVFAPRPTAPRWDMTLVGHMYGPLPPALLGKPVVAGTMPCGTVGELGDALSRLTPAALNRGIPFLQQWLADQVAACGAPAGQAGLSQEALSLFDELLPRLILRRFVADAMLRVSGRVRFFGSAGWALWPDYAPHYGGEIIDPQELADIYRATAISPHNTLWPLHFRTLECMACGGFMLINRVDHPDAEAAFGDFVPGDHYMPYDGADIEEEAARALREPARRMTVGERAARRVHERHTWRHRAEQILTDLADL</sequence>
<accession>A0ABS1I847</accession>
<dbReference type="Proteomes" id="UP000654452">
    <property type="component" value="Unassembled WGS sequence"/>
</dbReference>
<keyword evidence="3" id="KW-1185">Reference proteome</keyword>
<evidence type="ECO:0000313" key="3">
    <source>
        <dbReference type="Proteomes" id="UP000654452"/>
    </source>
</evidence>